<keyword evidence="5" id="KW-1185">Reference proteome</keyword>
<dbReference type="AlphaFoldDB" id="A0A2G5HU74"/>
<reference evidence="3 5" key="2">
    <citation type="submission" date="2023-09" db="EMBL/GenBank/DDBJ databases">
        <title>Complete-Gapless Cercospora beticola genome.</title>
        <authorList>
            <person name="Wyatt N.A."/>
            <person name="Spanner R.E."/>
            <person name="Bolton M.D."/>
        </authorList>
    </citation>
    <scope>NUCLEOTIDE SEQUENCE [LARGE SCALE GENOMIC DNA]</scope>
    <source>
        <strain evidence="3">Cb09-40</strain>
    </source>
</reference>
<evidence type="ECO:0000313" key="3">
    <source>
        <dbReference type="EMBL" id="WPB06838.1"/>
    </source>
</evidence>
<feature type="region of interest" description="Disordered" evidence="1">
    <location>
        <begin position="181"/>
        <end position="217"/>
    </location>
</feature>
<feature type="region of interest" description="Disordered" evidence="1">
    <location>
        <begin position="513"/>
        <end position="548"/>
    </location>
</feature>
<proteinExistence type="predicted"/>
<accession>A0A2G5HU74</accession>
<reference evidence="2 4" key="1">
    <citation type="submission" date="2015-10" db="EMBL/GenBank/DDBJ databases">
        <title>The cercosporin biosynthetic gene cluster was horizontally transferred to several fungal lineages and shown to be expanded in Cercospora beticola based on microsynteny with recipient genomes.</title>
        <authorList>
            <person name="De Jonge R."/>
            <person name="Ebert M.K."/>
            <person name="Suttle J.C."/>
            <person name="Jurick Ii W.M."/>
            <person name="Secor G.A."/>
            <person name="Thomma B.P."/>
            <person name="Van De Peer Y."/>
            <person name="Bolton M.D."/>
        </authorList>
    </citation>
    <scope>NUCLEOTIDE SEQUENCE [LARGE SCALE GENOMIC DNA]</scope>
    <source>
        <strain evidence="2 4">09-40</strain>
    </source>
</reference>
<feature type="compositionally biased region" description="Polar residues" evidence="1">
    <location>
        <begin position="204"/>
        <end position="217"/>
    </location>
</feature>
<evidence type="ECO:0000313" key="4">
    <source>
        <dbReference type="Proteomes" id="UP000230605"/>
    </source>
</evidence>
<sequence length="559" mass="62449">MEPATKELQQLLQRRGWQHLVEMMEAVLSSPVGLGGSETSSLRIDNARPTSTGTLDKRLEPRLLSYQVEKTDHKRLLQSDAVIHPLVQHHEQITKIIEEFERESAKIEDRYCLSPEEGQASFKLYPSTKPELDPETCEELDQRIEFLADLNKELRSIASSMAPQNEYDHDSAPWNNLLTRESSRSVASGPPQTAVSVSDIPADNESSTAPDASLSASTDIRRSSQELCGLWTACSSAASTMALSALSDDASFHDLQKRLRIWGRGLFGDIFDLDTLTASTEGLQSKLAEPLAAQLIHIGIEQERIMRAWYAAATEVNRSVLYDAASALRQSLVTTRLTQVLGERAPYPIIDWNHQVDGDRAHDQEKPDVAYLQSMVDILFDYLPAINRVRRAHILEAERIASEKRLNETHNTERGLASFDDKDVIIPPLRGPDAPQTIMLQNAGDPQSARSVPNEQRRSTAQELNLIELFQSLQKREASEQRSAPRTIDAQFAEELRDIISVMEGLRDRANGLESQGLPFRPAPPRLDGDKMQYASFDAPEPSLSPTLGKRIFHQTTST</sequence>
<dbReference type="Proteomes" id="UP000230605">
    <property type="component" value="Chromosome 8"/>
</dbReference>
<evidence type="ECO:0000313" key="5">
    <source>
        <dbReference type="Proteomes" id="UP001302367"/>
    </source>
</evidence>
<protein>
    <submittedName>
        <fullName evidence="2">Uncharacterized protein</fullName>
    </submittedName>
</protein>
<organism evidence="2 4">
    <name type="scientific">Cercospora beticola</name>
    <name type="common">Sugarbeet leaf spot fungus</name>
    <dbReference type="NCBI Taxonomy" id="122368"/>
    <lineage>
        <taxon>Eukaryota</taxon>
        <taxon>Fungi</taxon>
        <taxon>Dikarya</taxon>
        <taxon>Ascomycota</taxon>
        <taxon>Pezizomycotina</taxon>
        <taxon>Dothideomycetes</taxon>
        <taxon>Dothideomycetidae</taxon>
        <taxon>Mycosphaerellales</taxon>
        <taxon>Mycosphaerellaceae</taxon>
        <taxon>Cercospora</taxon>
    </lineage>
</organism>
<dbReference type="EMBL" id="LKMD01000103">
    <property type="protein sequence ID" value="PIA96089.1"/>
    <property type="molecule type" value="Genomic_DNA"/>
</dbReference>
<dbReference type="EMBL" id="CP134191">
    <property type="protein sequence ID" value="WPB06838.1"/>
    <property type="molecule type" value="Genomic_DNA"/>
</dbReference>
<feature type="compositionally biased region" description="Polar residues" evidence="1">
    <location>
        <begin position="181"/>
        <end position="196"/>
    </location>
</feature>
<evidence type="ECO:0000313" key="2">
    <source>
        <dbReference type="EMBL" id="PIA96089.1"/>
    </source>
</evidence>
<dbReference type="OrthoDB" id="10596466at2759"/>
<evidence type="ECO:0000256" key="1">
    <source>
        <dbReference type="SAM" id="MobiDB-lite"/>
    </source>
</evidence>
<dbReference type="Proteomes" id="UP001302367">
    <property type="component" value="Chromosome 8"/>
</dbReference>
<gene>
    <name evidence="2" type="ORF">CB0940_10133</name>
    <name evidence="3" type="ORF">RHO25_011498</name>
</gene>
<name>A0A2G5HU74_CERBT</name>